<evidence type="ECO:0000313" key="3">
    <source>
        <dbReference type="Proteomes" id="UP001597199"/>
    </source>
</evidence>
<keyword evidence="1" id="KW-0472">Membrane</keyword>
<evidence type="ECO:0008006" key="4">
    <source>
        <dbReference type="Google" id="ProtNLM"/>
    </source>
</evidence>
<comment type="caution">
    <text evidence="2">The sequence shown here is derived from an EMBL/GenBank/DDBJ whole genome shotgun (WGS) entry which is preliminary data.</text>
</comment>
<evidence type="ECO:0000313" key="2">
    <source>
        <dbReference type="EMBL" id="MFD1398781.1"/>
    </source>
</evidence>
<keyword evidence="1" id="KW-0812">Transmembrane</keyword>
<evidence type="ECO:0000256" key="1">
    <source>
        <dbReference type="SAM" id="Phobius"/>
    </source>
</evidence>
<proteinExistence type="predicted"/>
<sequence length="69" mass="7532">MPLLVIGFILLAVGLWEIHITSHTFKQLKAGQFQTSNGFMPWALWTSLVIGTIMTVAALGCFVVALIQS</sequence>
<dbReference type="Proteomes" id="UP001597199">
    <property type="component" value="Unassembled WGS sequence"/>
</dbReference>
<keyword evidence="3" id="KW-1185">Reference proteome</keyword>
<name>A0ABW4BE70_9LACO</name>
<reference evidence="3" key="1">
    <citation type="journal article" date="2019" name="Int. J. Syst. Evol. Microbiol.">
        <title>The Global Catalogue of Microorganisms (GCM) 10K type strain sequencing project: providing services to taxonomists for standard genome sequencing and annotation.</title>
        <authorList>
            <consortium name="The Broad Institute Genomics Platform"/>
            <consortium name="The Broad Institute Genome Sequencing Center for Infectious Disease"/>
            <person name="Wu L."/>
            <person name="Ma J."/>
        </authorList>
    </citation>
    <scope>NUCLEOTIDE SEQUENCE [LARGE SCALE GENOMIC DNA]</scope>
    <source>
        <strain evidence="3">CCM 9110</strain>
    </source>
</reference>
<keyword evidence="1" id="KW-1133">Transmembrane helix</keyword>
<accession>A0ABW4BE70</accession>
<dbReference type="EMBL" id="JBHTOA010000023">
    <property type="protein sequence ID" value="MFD1398781.1"/>
    <property type="molecule type" value="Genomic_DNA"/>
</dbReference>
<feature type="transmembrane region" description="Helical" evidence="1">
    <location>
        <begin position="44"/>
        <end position="67"/>
    </location>
</feature>
<dbReference type="RefSeq" id="WP_204118718.1">
    <property type="nucleotide sequence ID" value="NZ_BOLV01000007.1"/>
</dbReference>
<protein>
    <recommendedName>
        <fullName evidence="4">Immunity protein</fullName>
    </recommendedName>
</protein>
<gene>
    <name evidence="2" type="ORF">ACFQ41_05620</name>
</gene>
<organism evidence="2 3">
    <name type="scientific">Lacticaseibacillus suilingensis</name>
    <dbReference type="NCBI Taxonomy" id="2799577"/>
    <lineage>
        <taxon>Bacteria</taxon>
        <taxon>Bacillati</taxon>
        <taxon>Bacillota</taxon>
        <taxon>Bacilli</taxon>
        <taxon>Lactobacillales</taxon>
        <taxon>Lactobacillaceae</taxon>
        <taxon>Lacticaseibacillus</taxon>
    </lineage>
</organism>